<evidence type="ECO:0000313" key="2">
    <source>
        <dbReference type="Proteomes" id="UP001177670"/>
    </source>
</evidence>
<dbReference type="AlphaFoldDB" id="A0AA40GDF9"/>
<feature type="non-terminal residue" evidence="1">
    <location>
        <position position="79"/>
    </location>
</feature>
<gene>
    <name evidence="1" type="ORF">K0M31_000377</name>
</gene>
<keyword evidence="2" id="KW-1185">Reference proteome</keyword>
<dbReference type="Proteomes" id="UP001177670">
    <property type="component" value="Unassembled WGS sequence"/>
</dbReference>
<dbReference type="EMBL" id="JAHYIQ010000001">
    <property type="protein sequence ID" value="KAK1135803.1"/>
    <property type="molecule type" value="Genomic_DNA"/>
</dbReference>
<name>A0AA40GDF9_9HYME</name>
<protein>
    <submittedName>
        <fullName evidence="1">Uncharacterized protein</fullName>
    </submittedName>
</protein>
<evidence type="ECO:0000313" key="1">
    <source>
        <dbReference type="EMBL" id="KAK1135803.1"/>
    </source>
</evidence>
<proteinExistence type="predicted"/>
<accession>A0AA40GDF9</accession>
<organism evidence="1 2">
    <name type="scientific">Melipona bicolor</name>
    <dbReference type="NCBI Taxonomy" id="60889"/>
    <lineage>
        <taxon>Eukaryota</taxon>
        <taxon>Metazoa</taxon>
        <taxon>Ecdysozoa</taxon>
        <taxon>Arthropoda</taxon>
        <taxon>Hexapoda</taxon>
        <taxon>Insecta</taxon>
        <taxon>Pterygota</taxon>
        <taxon>Neoptera</taxon>
        <taxon>Endopterygota</taxon>
        <taxon>Hymenoptera</taxon>
        <taxon>Apocrita</taxon>
        <taxon>Aculeata</taxon>
        <taxon>Apoidea</taxon>
        <taxon>Anthophila</taxon>
        <taxon>Apidae</taxon>
        <taxon>Melipona</taxon>
    </lineage>
</organism>
<reference evidence="1" key="1">
    <citation type="submission" date="2021-10" db="EMBL/GenBank/DDBJ databases">
        <title>Melipona bicolor Genome sequencing and assembly.</title>
        <authorList>
            <person name="Araujo N.S."/>
            <person name="Arias M.C."/>
        </authorList>
    </citation>
    <scope>NUCLEOTIDE SEQUENCE</scope>
    <source>
        <strain evidence="1">USP_2M_L1-L4_2017</strain>
        <tissue evidence="1">Whole body</tissue>
    </source>
</reference>
<comment type="caution">
    <text evidence="1">The sequence shown here is derived from an EMBL/GenBank/DDBJ whole genome shotgun (WGS) entry which is preliminary data.</text>
</comment>
<sequence>MVESNIGNVVVTYDSSNSGTELGVILLKQKHYGFLVARRGECYFSWTALKTRGNHSLVGNYYCLPDDPKTYLESLNALP</sequence>